<keyword evidence="6" id="KW-0325">Glycoprotein</keyword>
<dbReference type="PRINTS" id="PR00722">
    <property type="entry name" value="CHYMOTRYPSIN"/>
</dbReference>
<dbReference type="AlphaFoldDB" id="A0A3Q0QQN4"/>
<evidence type="ECO:0000259" key="7">
    <source>
        <dbReference type="PROSITE" id="PS50240"/>
    </source>
</evidence>
<evidence type="ECO:0000256" key="6">
    <source>
        <dbReference type="ARBA" id="ARBA00023180"/>
    </source>
</evidence>
<reference evidence="8" key="2">
    <citation type="submission" date="2025-09" db="UniProtKB">
        <authorList>
            <consortium name="Ensembl"/>
        </authorList>
    </citation>
    <scope>IDENTIFICATION</scope>
</reference>
<keyword evidence="2" id="KW-0732">Signal</keyword>
<dbReference type="InterPro" id="IPR001314">
    <property type="entry name" value="Peptidase_S1A"/>
</dbReference>
<name>A0A3Q0QQN4_AMPCI</name>
<proteinExistence type="predicted"/>
<dbReference type="PANTHER" id="PTHR24253:SF144">
    <property type="entry name" value="CHYMOTRYPSIN-LIKE PROTEASE CTRL-1-RELATED"/>
    <property type="match status" value="1"/>
</dbReference>
<dbReference type="Proteomes" id="UP000261340">
    <property type="component" value="Unplaced"/>
</dbReference>
<sequence length="288" mass="31596">DLAHLKVLWGCAGNHSEGGSWPWHVTIELTGQFLCGGSLITDEWVLTAASCISNYTLNYAVVYVGHHIQLHINPNKVTRTVQSIWRHPEYNSSTHENDICLLKLSAPVTFTEYIQPICLASEKSTFHNGTSSWITGFGYESKDNSFPQVLQEVNVLIVGRNECQCYYKGDKVITKNMMCAGTNAGVCWDGGEPLMIKKGSVWIQSGVMTLHGFCGSTLKPEISTRVSQYQKWINNTVTGMRPAFVTVTSPGDGSDVTSTCSGGNLIHFTHFTSLCVPVVLLHVFVGSS</sequence>
<accession>A0A3Q0QQN4</accession>
<dbReference type="InterPro" id="IPR009003">
    <property type="entry name" value="Peptidase_S1_PA"/>
</dbReference>
<keyword evidence="4" id="KW-0720">Serine protease</keyword>
<dbReference type="GeneTree" id="ENSGT00940000163160"/>
<dbReference type="PANTHER" id="PTHR24253">
    <property type="entry name" value="TRANSMEMBRANE PROTEASE SERINE"/>
    <property type="match status" value="1"/>
</dbReference>
<evidence type="ECO:0000256" key="1">
    <source>
        <dbReference type="ARBA" id="ARBA00022670"/>
    </source>
</evidence>
<evidence type="ECO:0000313" key="8">
    <source>
        <dbReference type="Ensembl" id="ENSACIP00000000637.1"/>
    </source>
</evidence>
<dbReference type="Pfam" id="PF00089">
    <property type="entry name" value="Trypsin"/>
    <property type="match status" value="1"/>
</dbReference>
<dbReference type="SUPFAM" id="SSF50494">
    <property type="entry name" value="Trypsin-like serine proteases"/>
    <property type="match status" value="1"/>
</dbReference>
<dbReference type="GO" id="GO:0006508">
    <property type="term" value="P:proteolysis"/>
    <property type="evidence" value="ECO:0007669"/>
    <property type="project" value="UniProtKB-KW"/>
</dbReference>
<reference evidence="8" key="1">
    <citation type="submission" date="2025-08" db="UniProtKB">
        <authorList>
            <consortium name="Ensembl"/>
        </authorList>
    </citation>
    <scope>IDENTIFICATION</scope>
</reference>
<protein>
    <recommendedName>
        <fullName evidence="7">Peptidase S1 domain-containing protein</fullName>
    </recommendedName>
</protein>
<dbReference type="InterPro" id="IPR001254">
    <property type="entry name" value="Trypsin_dom"/>
</dbReference>
<evidence type="ECO:0000256" key="4">
    <source>
        <dbReference type="ARBA" id="ARBA00022825"/>
    </source>
</evidence>
<evidence type="ECO:0000256" key="5">
    <source>
        <dbReference type="ARBA" id="ARBA00023157"/>
    </source>
</evidence>
<dbReference type="GO" id="GO:0004252">
    <property type="term" value="F:serine-type endopeptidase activity"/>
    <property type="evidence" value="ECO:0007669"/>
    <property type="project" value="InterPro"/>
</dbReference>
<dbReference type="OMA" id="VMENMIC"/>
<evidence type="ECO:0000256" key="3">
    <source>
        <dbReference type="ARBA" id="ARBA00022801"/>
    </source>
</evidence>
<keyword evidence="3" id="KW-0378">Hydrolase</keyword>
<evidence type="ECO:0000313" key="9">
    <source>
        <dbReference type="Proteomes" id="UP000261340"/>
    </source>
</evidence>
<evidence type="ECO:0000256" key="2">
    <source>
        <dbReference type="ARBA" id="ARBA00022729"/>
    </source>
</evidence>
<dbReference type="PROSITE" id="PS50240">
    <property type="entry name" value="TRYPSIN_DOM"/>
    <property type="match status" value="1"/>
</dbReference>
<dbReference type="Ensembl" id="ENSACIT00000000665.1">
    <property type="protein sequence ID" value="ENSACIP00000000637.1"/>
    <property type="gene ID" value="ENSACIG00000000562.1"/>
</dbReference>
<keyword evidence="9" id="KW-1185">Reference proteome</keyword>
<dbReference type="Gene3D" id="2.40.10.10">
    <property type="entry name" value="Trypsin-like serine proteases"/>
    <property type="match status" value="1"/>
</dbReference>
<dbReference type="SMART" id="SM00020">
    <property type="entry name" value="Tryp_SPc"/>
    <property type="match status" value="1"/>
</dbReference>
<keyword evidence="5" id="KW-1015">Disulfide bond</keyword>
<organism evidence="8 9">
    <name type="scientific">Amphilophus citrinellus</name>
    <name type="common">Midas cichlid</name>
    <name type="synonym">Cichlasoma citrinellum</name>
    <dbReference type="NCBI Taxonomy" id="61819"/>
    <lineage>
        <taxon>Eukaryota</taxon>
        <taxon>Metazoa</taxon>
        <taxon>Chordata</taxon>
        <taxon>Craniata</taxon>
        <taxon>Vertebrata</taxon>
        <taxon>Euteleostomi</taxon>
        <taxon>Actinopterygii</taxon>
        <taxon>Neopterygii</taxon>
        <taxon>Teleostei</taxon>
        <taxon>Neoteleostei</taxon>
        <taxon>Acanthomorphata</taxon>
        <taxon>Ovalentaria</taxon>
        <taxon>Cichlomorphae</taxon>
        <taxon>Cichliformes</taxon>
        <taxon>Cichlidae</taxon>
        <taxon>New World cichlids</taxon>
        <taxon>Cichlasomatinae</taxon>
        <taxon>Heroini</taxon>
        <taxon>Amphilophus</taxon>
    </lineage>
</organism>
<keyword evidence="1" id="KW-0645">Protease</keyword>
<dbReference type="STRING" id="61819.ENSACIP00000000637"/>
<dbReference type="InterPro" id="IPR043504">
    <property type="entry name" value="Peptidase_S1_PA_chymotrypsin"/>
</dbReference>
<dbReference type="FunFam" id="2.40.10.10:FF:000024">
    <property type="entry name" value="Serine protease 53"/>
    <property type="match status" value="1"/>
</dbReference>
<dbReference type="CDD" id="cd00190">
    <property type="entry name" value="Tryp_SPc"/>
    <property type="match status" value="1"/>
</dbReference>
<feature type="domain" description="Peptidase S1" evidence="7">
    <location>
        <begin position="7"/>
        <end position="238"/>
    </location>
</feature>